<proteinExistence type="predicted"/>
<keyword evidence="2" id="KW-0732">Signal</keyword>
<organism evidence="3 4">
    <name type="scientific">Stutzerimonas stutzeri</name>
    <name type="common">Pseudomonas stutzeri</name>
    <dbReference type="NCBI Taxonomy" id="316"/>
    <lineage>
        <taxon>Bacteria</taxon>
        <taxon>Pseudomonadati</taxon>
        <taxon>Pseudomonadota</taxon>
        <taxon>Gammaproteobacteria</taxon>
        <taxon>Pseudomonadales</taxon>
        <taxon>Pseudomonadaceae</taxon>
        <taxon>Stutzerimonas</taxon>
    </lineage>
</organism>
<evidence type="ECO:0000256" key="1">
    <source>
        <dbReference type="SAM" id="MobiDB-lite"/>
    </source>
</evidence>
<feature type="chain" id="PRO_5044813560" evidence="2">
    <location>
        <begin position="20"/>
        <end position="105"/>
    </location>
</feature>
<accession>A0ABD4XW71</accession>
<dbReference type="RefSeq" id="WP_279648936.1">
    <property type="nucleotide sequence ID" value="NZ_JAOCDG010000003.1"/>
</dbReference>
<evidence type="ECO:0000313" key="4">
    <source>
        <dbReference type="Proteomes" id="UP001161139"/>
    </source>
</evidence>
<evidence type="ECO:0000256" key="2">
    <source>
        <dbReference type="SAM" id="SignalP"/>
    </source>
</evidence>
<feature type="region of interest" description="Disordered" evidence="1">
    <location>
        <begin position="71"/>
        <end position="105"/>
    </location>
</feature>
<comment type="caution">
    <text evidence="3">The sequence shown here is derived from an EMBL/GenBank/DDBJ whole genome shotgun (WGS) entry which is preliminary data.</text>
</comment>
<protein>
    <submittedName>
        <fullName evidence="3">Uncharacterized protein</fullName>
    </submittedName>
</protein>
<dbReference type="AlphaFoldDB" id="A0ABD4XW71"/>
<evidence type="ECO:0000313" key="3">
    <source>
        <dbReference type="EMBL" id="MDH0686922.1"/>
    </source>
</evidence>
<name>A0ABD4XW71_STUST</name>
<feature type="signal peptide" evidence="2">
    <location>
        <begin position="1"/>
        <end position="19"/>
    </location>
</feature>
<dbReference type="EMBL" id="JAOCDG010000003">
    <property type="protein sequence ID" value="MDH0686922.1"/>
    <property type="molecule type" value="Genomic_DNA"/>
</dbReference>
<reference evidence="3" key="1">
    <citation type="submission" date="2022-09" db="EMBL/GenBank/DDBJ databases">
        <title>Intensive care unit water sources are persistently colonized with multi-drug resistant bacteria and are the site of extensive horizontal gene transfer of antibiotic resistance genes.</title>
        <authorList>
            <person name="Diorio-Toth L."/>
        </authorList>
    </citation>
    <scope>NUCLEOTIDE SEQUENCE</scope>
    <source>
        <strain evidence="3">GD03864</strain>
    </source>
</reference>
<feature type="compositionally biased region" description="Polar residues" evidence="1">
    <location>
        <begin position="86"/>
        <end position="105"/>
    </location>
</feature>
<gene>
    <name evidence="3" type="ORF">N5D09_02335</name>
</gene>
<dbReference type="Proteomes" id="UP001161139">
    <property type="component" value="Unassembled WGS sequence"/>
</dbReference>
<sequence>MNKLLLIIAVTALAQPALASTWNVSGLFDAVAPTANTTVATTNSNALPPMNTTYSTPGFNPDAQVTRTYRTQPTASGGMPVCPNRNAASQQSASGYQMQRVSRAY</sequence>